<proteinExistence type="predicted"/>
<feature type="non-terminal residue" evidence="5">
    <location>
        <position position="1"/>
    </location>
</feature>
<protein>
    <recommendedName>
        <fullName evidence="6">S-adenosylmethionine:tRNA ribosyltransferase-isomerase</fullName>
    </recommendedName>
</protein>
<dbReference type="InterPro" id="IPR003699">
    <property type="entry name" value="QueA"/>
</dbReference>
<keyword evidence="3" id="KW-0949">S-adenosyl-L-methionine</keyword>
<keyword evidence="4" id="KW-0671">Queuosine biosynthesis</keyword>
<dbReference type="PANTHER" id="PTHR30307:SF0">
    <property type="entry name" value="S-ADENOSYLMETHIONINE:TRNA RIBOSYLTRANSFERASE-ISOMERASE"/>
    <property type="match status" value="1"/>
</dbReference>
<gene>
    <name evidence="5" type="ORF">LCGC14_2345320</name>
</gene>
<dbReference type="InterPro" id="IPR036100">
    <property type="entry name" value="QueA_sf"/>
</dbReference>
<evidence type="ECO:0000256" key="2">
    <source>
        <dbReference type="ARBA" id="ARBA00022679"/>
    </source>
</evidence>
<evidence type="ECO:0000256" key="4">
    <source>
        <dbReference type="ARBA" id="ARBA00022785"/>
    </source>
</evidence>
<name>A0A0F9CBL3_9ZZZZ</name>
<evidence type="ECO:0000256" key="3">
    <source>
        <dbReference type="ARBA" id="ARBA00022691"/>
    </source>
</evidence>
<dbReference type="AlphaFoldDB" id="A0A0F9CBL3"/>
<dbReference type="GO" id="GO:0051075">
    <property type="term" value="F:S-adenosylmethionine:tRNA ribosyltransferase-isomerase activity"/>
    <property type="evidence" value="ECO:0007669"/>
    <property type="project" value="TreeGrafter"/>
</dbReference>
<evidence type="ECO:0000313" key="5">
    <source>
        <dbReference type="EMBL" id="KKL46464.1"/>
    </source>
</evidence>
<dbReference type="Gene3D" id="3.40.1780.10">
    <property type="entry name" value="QueA-like"/>
    <property type="match status" value="1"/>
</dbReference>
<dbReference type="GO" id="GO:0008616">
    <property type="term" value="P:tRNA queuosine(34) biosynthetic process"/>
    <property type="evidence" value="ECO:0007669"/>
    <property type="project" value="UniProtKB-KW"/>
</dbReference>
<comment type="caution">
    <text evidence="5">The sequence shown here is derived from an EMBL/GenBank/DDBJ whole genome shotgun (WGS) entry which is preliminary data.</text>
</comment>
<accession>A0A0F9CBL3</accession>
<dbReference type="PANTHER" id="PTHR30307">
    <property type="entry name" value="S-ADENOSYLMETHIONINE:TRNA RIBOSYLTRANSFERASE-ISOMERASE"/>
    <property type="match status" value="1"/>
</dbReference>
<evidence type="ECO:0008006" key="6">
    <source>
        <dbReference type="Google" id="ProtNLM"/>
    </source>
</evidence>
<sequence>LEAREPPEARGLARDEVRLMVSHREDDRVVNATFRDLPEFLDAGDLLVVNDSATVPAALTAVREDASEIALHLSTQLASDLWVVEPRQASVRQGERASLPGGGAALFLTPYRDSLRLWVARLELPDSVYPYLHTWGRPIKYPYVKGEWPIETYQTVYARRPGSAEMPSAGRAFSARVIHSLAARGVLMAAITLHAGVASLEDHEAPYEEWFEVTEETTETIRATRSKGNRVIAVGTTVVRALESASDEAGRVRPAQGLTDLVITPERGVRSADALLTGFHEPRASHLAMLEAFADRHHLEVAYAAALDRGYLWHEFGDLLLII</sequence>
<dbReference type="InterPro" id="IPR042118">
    <property type="entry name" value="QueA_dom1"/>
</dbReference>
<keyword evidence="1" id="KW-0963">Cytoplasm</keyword>
<dbReference type="Pfam" id="PF02547">
    <property type="entry name" value="Queuosine_synth"/>
    <property type="match status" value="1"/>
</dbReference>
<keyword evidence="2" id="KW-0808">Transferase</keyword>
<dbReference type="SUPFAM" id="SSF111337">
    <property type="entry name" value="QueA-like"/>
    <property type="match status" value="1"/>
</dbReference>
<evidence type="ECO:0000256" key="1">
    <source>
        <dbReference type="ARBA" id="ARBA00022490"/>
    </source>
</evidence>
<dbReference type="Gene3D" id="2.40.10.240">
    <property type="entry name" value="QueA-like"/>
    <property type="match status" value="1"/>
</dbReference>
<organism evidence="5">
    <name type="scientific">marine sediment metagenome</name>
    <dbReference type="NCBI Taxonomy" id="412755"/>
    <lineage>
        <taxon>unclassified sequences</taxon>
        <taxon>metagenomes</taxon>
        <taxon>ecological metagenomes</taxon>
    </lineage>
</organism>
<dbReference type="InterPro" id="IPR042119">
    <property type="entry name" value="QueA_dom2"/>
</dbReference>
<reference evidence="5" key="1">
    <citation type="journal article" date="2015" name="Nature">
        <title>Complex archaea that bridge the gap between prokaryotes and eukaryotes.</title>
        <authorList>
            <person name="Spang A."/>
            <person name="Saw J.H."/>
            <person name="Jorgensen S.L."/>
            <person name="Zaremba-Niedzwiedzka K."/>
            <person name="Martijn J."/>
            <person name="Lind A.E."/>
            <person name="van Eijk R."/>
            <person name="Schleper C."/>
            <person name="Guy L."/>
            <person name="Ettema T.J."/>
        </authorList>
    </citation>
    <scope>NUCLEOTIDE SEQUENCE</scope>
</reference>
<dbReference type="EMBL" id="LAZR01034022">
    <property type="protein sequence ID" value="KKL46464.1"/>
    <property type="molecule type" value="Genomic_DNA"/>
</dbReference>